<evidence type="ECO:0000256" key="3">
    <source>
        <dbReference type="ARBA" id="ARBA00023172"/>
    </source>
</evidence>
<accession>A0AA37M8K0</accession>
<dbReference type="InterPro" id="IPR006118">
    <property type="entry name" value="Recombinase_CS"/>
</dbReference>
<dbReference type="GO" id="GO:0000150">
    <property type="term" value="F:DNA strand exchange activity"/>
    <property type="evidence" value="ECO:0007669"/>
    <property type="project" value="InterPro"/>
</dbReference>
<dbReference type="InterPro" id="IPR036162">
    <property type="entry name" value="Resolvase-like_N_sf"/>
</dbReference>
<keyword evidence="1" id="KW-0229">DNA integration</keyword>
<dbReference type="GO" id="GO:0015074">
    <property type="term" value="P:DNA integration"/>
    <property type="evidence" value="ECO:0007669"/>
    <property type="project" value="UniProtKB-KW"/>
</dbReference>
<dbReference type="PROSITE" id="PS00398">
    <property type="entry name" value="RECOMBINASES_2"/>
    <property type="match status" value="1"/>
</dbReference>
<keyword evidence="6" id="KW-1185">Reference proteome</keyword>
<sequence length="65" mass="7378">MEHESGTKLARPELFRLLRDAGEGDICLCEQVDRLARLTDADWRKLHTEIEAMGVRIVSLDLPTS</sequence>
<dbReference type="Pfam" id="PF00239">
    <property type="entry name" value="Resolvase"/>
    <property type="match status" value="1"/>
</dbReference>
<organism evidence="5 6">
    <name type="scientific">Methylobacterium frigidaeris</name>
    <dbReference type="NCBI Taxonomy" id="2038277"/>
    <lineage>
        <taxon>Bacteria</taxon>
        <taxon>Pseudomonadati</taxon>
        <taxon>Pseudomonadota</taxon>
        <taxon>Alphaproteobacteria</taxon>
        <taxon>Hyphomicrobiales</taxon>
        <taxon>Methylobacteriaceae</taxon>
        <taxon>Methylobacterium</taxon>
    </lineage>
</organism>
<dbReference type="Gene3D" id="3.40.50.1390">
    <property type="entry name" value="Resolvase, N-terminal catalytic domain"/>
    <property type="match status" value="1"/>
</dbReference>
<name>A0AA37M8K0_9HYPH</name>
<evidence type="ECO:0000313" key="5">
    <source>
        <dbReference type="EMBL" id="GJD66232.1"/>
    </source>
</evidence>
<dbReference type="PROSITE" id="PS51736">
    <property type="entry name" value="RECOMBINASES_3"/>
    <property type="match status" value="1"/>
</dbReference>
<keyword evidence="3" id="KW-0233">DNA recombination</keyword>
<dbReference type="GO" id="GO:0003677">
    <property type="term" value="F:DNA binding"/>
    <property type="evidence" value="ECO:0007669"/>
    <property type="project" value="UniProtKB-KW"/>
</dbReference>
<evidence type="ECO:0000259" key="4">
    <source>
        <dbReference type="PROSITE" id="PS51736"/>
    </source>
</evidence>
<dbReference type="InterPro" id="IPR006119">
    <property type="entry name" value="Resolv_N"/>
</dbReference>
<keyword evidence="2" id="KW-0238">DNA-binding</keyword>
<comment type="caution">
    <text evidence="5">The sequence shown here is derived from an EMBL/GenBank/DDBJ whole genome shotgun (WGS) entry which is preliminary data.</text>
</comment>
<reference evidence="5" key="1">
    <citation type="journal article" date="2016" name="Front. Microbiol.">
        <title>Genome Sequence of the Piezophilic, Mesophilic Sulfate-Reducing Bacterium Desulfovibrio indicus J2T.</title>
        <authorList>
            <person name="Cao J."/>
            <person name="Maignien L."/>
            <person name="Shao Z."/>
            <person name="Alain K."/>
            <person name="Jebbar M."/>
        </authorList>
    </citation>
    <scope>NUCLEOTIDE SEQUENCE</scope>
    <source>
        <strain evidence="5">JCM 32048</strain>
    </source>
</reference>
<feature type="domain" description="Resolvase/invertase-type recombinase catalytic" evidence="4">
    <location>
        <begin position="1"/>
        <end position="65"/>
    </location>
</feature>
<dbReference type="AlphaFoldDB" id="A0AA37M8K0"/>
<evidence type="ECO:0000256" key="1">
    <source>
        <dbReference type="ARBA" id="ARBA00022908"/>
    </source>
</evidence>
<dbReference type="EMBL" id="BPQJ01000058">
    <property type="protein sequence ID" value="GJD66232.1"/>
    <property type="molecule type" value="Genomic_DNA"/>
</dbReference>
<gene>
    <name evidence="5" type="ORF">MPEAHAMD_6429</name>
</gene>
<reference evidence="5" key="2">
    <citation type="submission" date="2021-08" db="EMBL/GenBank/DDBJ databases">
        <authorList>
            <person name="Tani A."/>
            <person name="Ola A."/>
            <person name="Ogura Y."/>
            <person name="Katsura K."/>
            <person name="Hayashi T."/>
        </authorList>
    </citation>
    <scope>NUCLEOTIDE SEQUENCE</scope>
    <source>
        <strain evidence="5">JCM 32048</strain>
    </source>
</reference>
<proteinExistence type="predicted"/>
<protein>
    <recommendedName>
        <fullName evidence="4">Resolvase/invertase-type recombinase catalytic domain-containing protein</fullName>
    </recommendedName>
</protein>
<evidence type="ECO:0000313" key="6">
    <source>
        <dbReference type="Proteomes" id="UP001055286"/>
    </source>
</evidence>
<dbReference type="Proteomes" id="UP001055286">
    <property type="component" value="Unassembled WGS sequence"/>
</dbReference>
<evidence type="ECO:0000256" key="2">
    <source>
        <dbReference type="ARBA" id="ARBA00023125"/>
    </source>
</evidence>
<dbReference type="SUPFAM" id="SSF53041">
    <property type="entry name" value="Resolvase-like"/>
    <property type="match status" value="1"/>
</dbReference>